<dbReference type="RefSeq" id="WP_132248889.1">
    <property type="nucleotide sequence ID" value="NZ_SLZU01000041.1"/>
</dbReference>
<dbReference type="GO" id="GO:0006004">
    <property type="term" value="P:fucose metabolic process"/>
    <property type="evidence" value="ECO:0007669"/>
    <property type="project" value="TreeGrafter"/>
</dbReference>
<accession>A0A4R3ISW0</accession>
<dbReference type="PANTHER" id="PTHR31690">
    <property type="entry name" value="FUCOSE MUTAROTASE"/>
    <property type="match status" value="1"/>
</dbReference>
<evidence type="ECO:0000256" key="3">
    <source>
        <dbReference type="ARBA" id="ARBA00036324"/>
    </source>
</evidence>
<evidence type="ECO:0000256" key="1">
    <source>
        <dbReference type="ARBA" id="ARBA00000223"/>
    </source>
</evidence>
<dbReference type="GO" id="GO:0042806">
    <property type="term" value="F:fucose binding"/>
    <property type="evidence" value="ECO:0007669"/>
    <property type="project" value="TreeGrafter"/>
</dbReference>
<sequence>MLIGIDPILSPDLLRTLRAMGHGDEIVIADANFPAEACARTLHRADGIEAPRLLEAILGVMPLDTFGENPANVMAVVGNPDEIPPVVAIFQSTIDETADTPAQLSSIERFSFYDRAKQAFAIVQTGEKRLYGNIILRKGVVK</sequence>
<comment type="catalytic activity">
    <reaction evidence="3">
        <text>alpha-L-fucose = beta-L-fucose</text>
        <dbReference type="Rhea" id="RHEA:25580"/>
        <dbReference type="ChEBI" id="CHEBI:42548"/>
        <dbReference type="ChEBI" id="CHEBI:42589"/>
        <dbReference type="EC" id="5.1.3.29"/>
    </reaction>
</comment>
<dbReference type="Gene3D" id="3.40.1650.10">
    <property type="entry name" value="RbsD-like domain"/>
    <property type="match status" value="1"/>
</dbReference>
<dbReference type="SUPFAM" id="SSF102546">
    <property type="entry name" value="RbsD-like"/>
    <property type="match status" value="1"/>
</dbReference>
<organism evidence="4 5">
    <name type="scientific">Primorskyibacter sedentarius</name>
    <dbReference type="NCBI Taxonomy" id="745311"/>
    <lineage>
        <taxon>Bacteria</taxon>
        <taxon>Pseudomonadati</taxon>
        <taxon>Pseudomonadota</taxon>
        <taxon>Alphaproteobacteria</taxon>
        <taxon>Rhodobacterales</taxon>
        <taxon>Roseobacteraceae</taxon>
        <taxon>Primorskyibacter</taxon>
    </lineage>
</organism>
<comment type="catalytic activity">
    <reaction evidence="1">
        <text>beta-D-ribopyranose = beta-D-ribofuranose</text>
        <dbReference type="Rhea" id="RHEA:25432"/>
        <dbReference type="ChEBI" id="CHEBI:27476"/>
        <dbReference type="ChEBI" id="CHEBI:47002"/>
        <dbReference type="EC" id="5.4.99.62"/>
    </reaction>
</comment>
<dbReference type="PANTHER" id="PTHR31690:SF4">
    <property type="entry name" value="FUCOSE MUTAROTASE"/>
    <property type="match status" value="1"/>
</dbReference>
<keyword evidence="5" id="KW-1185">Reference proteome</keyword>
<dbReference type="Pfam" id="PF05025">
    <property type="entry name" value="RbsD_FucU"/>
    <property type="match status" value="1"/>
</dbReference>
<dbReference type="GO" id="GO:0036373">
    <property type="term" value="F:L-fucose mutarotase activity"/>
    <property type="evidence" value="ECO:0007669"/>
    <property type="project" value="UniProtKB-EC"/>
</dbReference>
<reference evidence="4 5" key="1">
    <citation type="submission" date="2019-03" db="EMBL/GenBank/DDBJ databases">
        <title>Genomic Encyclopedia of Type Strains, Phase IV (KMG-IV): sequencing the most valuable type-strain genomes for metagenomic binning, comparative biology and taxonomic classification.</title>
        <authorList>
            <person name="Goeker M."/>
        </authorList>
    </citation>
    <scope>NUCLEOTIDE SEQUENCE [LARGE SCALE GENOMIC DNA]</scope>
    <source>
        <strain evidence="4 5">DSM 104836</strain>
    </source>
</reference>
<dbReference type="InterPro" id="IPR050443">
    <property type="entry name" value="RbsD/FucU_mutarotase"/>
</dbReference>
<dbReference type="Proteomes" id="UP000295696">
    <property type="component" value="Unassembled WGS sequence"/>
</dbReference>
<comment type="caution">
    <text evidence="4">The sequence shown here is derived from an EMBL/GenBank/DDBJ whole genome shotgun (WGS) entry which is preliminary data.</text>
</comment>
<evidence type="ECO:0000256" key="2">
    <source>
        <dbReference type="ARBA" id="ARBA00023235"/>
    </source>
</evidence>
<keyword evidence="2" id="KW-0413">Isomerase</keyword>
<gene>
    <name evidence="4" type="ORF">EDD52_1417</name>
</gene>
<evidence type="ECO:0000313" key="4">
    <source>
        <dbReference type="EMBL" id="TCS51607.1"/>
    </source>
</evidence>
<dbReference type="AlphaFoldDB" id="A0A4R3ISW0"/>
<evidence type="ECO:0000313" key="5">
    <source>
        <dbReference type="Proteomes" id="UP000295696"/>
    </source>
</evidence>
<dbReference type="InterPro" id="IPR007721">
    <property type="entry name" value="RbsD_FucU"/>
</dbReference>
<name>A0A4R3ISW0_9RHOB</name>
<dbReference type="OrthoDB" id="7947972at2"/>
<dbReference type="GO" id="GO:0062193">
    <property type="term" value="F:D-ribose pyranase activity"/>
    <property type="evidence" value="ECO:0007669"/>
    <property type="project" value="UniProtKB-EC"/>
</dbReference>
<proteinExistence type="predicted"/>
<dbReference type="InterPro" id="IPR023750">
    <property type="entry name" value="RbsD-like_sf"/>
</dbReference>
<dbReference type="EMBL" id="SLZU01000041">
    <property type="protein sequence ID" value="TCS51607.1"/>
    <property type="molecule type" value="Genomic_DNA"/>
</dbReference>
<protein>
    <submittedName>
        <fullName evidence="4">L-fucose mutarotase</fullName>
    </submittedName>
</protein>